<dbReference type="InterPro" id="IPR020904">
    <property type="entry name" value="Sc_DH/Rdtase_CS"/>
</dbReference>
<dbReference type="GO" id="GO:0016491">
    <property type="term" value="F:oxidoreductase activity"/>
    <property type="evidence" value="ECO:0007669"/>
    <property type="project" value="UniProtKB-KW"/>
</dbReference>
<dbReference type="Proteomes" id="UP000034182">
    <property type="component" value="Unassembled WGS sequence"/>
</dbReference>
<reference evidence="4 5" key="1">
    <citation type="submission" date="2015-03" db="EMBL/GenBank/DDBJ databases">
        <authorList>
            <person name="Morales-Cruz A."/>
            <person name="Amrine K.C."/>
            <person name="Cantu D."/>
        </authorList>
    </citation>
    <scope>NUCLEOTIDE SEQUENCE [LARGE SCALE GENOMIC DNA]</scope>
    <source>
        <strain evidence="4">DS831</strain>
    </source>
</reference>
<evidence type="ECO:0000256" key="2">
    <source>
        <dbReference type="ARBA" id="ARBA00022857"/>
    </source>
</evidence>
<comment type="caution">
    <text evidence="4">The sequence shown here is derived from an EMBL/GenBank/DDBJ whole genome shotgun (WGS) entry which is preliminary data.</text>
</comment>
<evidence type="ECO:0000256" key="1">
    <source>
        <dbReference type="ARBA" id="ARBA00006484"/>
    </source>
</evidence>
<dbReference type="EMBL" id="LAQI01000032">
    <property type="protein sequence ID" value="KKY26415.1"/>
    <property type="molecule type" value="Genomic_DNA"/>
</dbReference>
<evidence type="ECO:0000313" key="4">
    <source>
        <dbReference type="EMBL" id="KKY26415.1"/>
    </source>
</evidence>
<evidence type="ECO:0000313" key="5">
    <source>
        <dbReference type="Proteomes" id="UP000034182"/>
    </source>
</evidence>
<gene>
    <name evidence="4" type="ORF">UCDDS831_g01490</name>
</gene>
<keyword evidence="3" id="KW-0560">Oxidoreductase</keyword>
<dbReference type="Pfam" id="PF00106">
    <property type="entry name" value="adh_short"/>
    <property type="match status" value="1"/>
</dbReference>
<dbReference type="SUPFAM" id="SSF51735">
    <property type="entry name" value="NAD(P)-binding Rossmann-fold domains"/>
    <property type="match status" value="1"/>
</dbReference>
<dbReference type="PRINTS" id="PR00081">
    <property type="entry name" value="GDHRDH"/>
</dbReference>
<protein>
    <submittedName>
        <fullName evidence="4">Putative lipase gdsl</fullName>
    </submittedName>
</protein>
<comment type="similarity">
    <text evidence="1">Belongs to the short-chain dehydrogenases/reductases (SDR) family.</text>
</comment>
<sequence length="242" mass="24668">MPSRSSIPLSPALSLEQCNDQELTGTALSGKNIVITGGASGVGAALAETFAGNGAYVNILDINESLGTAHAASLQAKGYHAQFIHCDLTSWPAQAAAFATAAAFDPSSPPTIHTVIACAGVLGTPFITASPPSSPAAPPPPDTTPYLVNAIALHYTASLATHHFSTSASPPANHHHLILLTSMLAYLDFPNAAAYTASKHAARGLFRILAPLLARRGTARVNAVAPWQGARGGTGSRVGYAG</sequence>
<organism evidence="4 5">
    <name type="scientific">Diplodia seriata</name>
    <dbReference type="NCBI Taxonomy" id="420778"/>
    <lineage>
        <taxon>Eukaryota</taxon>
        <taxon>Fungi</taxon>
        <taxon>Dikarya</taxon>
        <taxon>Ascomycota</taxon>
        <taxon>Pezizomycotina</taxon>
        <taxon>Dothideomycetes</taxon>
        <taxon>Dothideomycetes incertae sedis</taxon>
        <taxon>Botryosphaeriales</taxon>
        <taxon>Botryosphaeriaceae</taxon>
        <taxon>Diplodia</taxon>
    </lineage>
</organism>
<evidence type="ECO:0000256" key="3">
    <source>
        <dbReference type="ARBA" id="ARBA00023002"/>
    </source>
</evidence>
<accession>A0A0G2HD23</accession>
<dbReference type="AlphaFoldDB" id="A0A0G2HD23"/>
<name>A0A0G2HD23_9PEZI</name>
<keyword evidence="2" id="KW-0521">NADP</keyword>
<dbReference type="PANTHER" id="PTHR43180:SF31">
    <property type="entry name" value="CHAIN DEHYDROGENASE_REDUCTASE, PUTATIVE (AFU_ORTHOLOGUE AFUA_2G16570)-RELATED"/>
    <property type="match status" value="1"/>
</dbReference>
<dbReference type="InterPro" id="IPR002347">
    <property type="entry name" value="SDR_fam"/>
</dbReference>
<dbReference type="PROSITE" id="PS00061">
    <property type="entry name" value="ADH_SHORT"/>
    <property type="match status" value="1"/>
</dbReference>
<reference evidence="4 5" key="2">
    <citation type="submission" date="2015-05" db="EMBL/GenBank/DDBJ databases">
        <title>Distinctive expansion of gene families associated with plant cell wall degradation and secondary metabolism in the genomes of grapevine trunk pathogens.</title>
        <authorList>
            <person name="Lawrence D.P."/>
            <person name="Travadon R."/>
            <person name="Rolshausen P.E."/>
            <person name="Baumgartner K."/>
        </authorList>
    </citation>
    <scope>NUCLEOTIDE SEQUENCE [LARGE SCALE GENOMIC DNA]</scope>
    <source>
        <strain evidence="4">DS831</strain>
    </source>
</reference>
<proteinExistence type="inferred from homology"/>
<dbReference type="PANTHER" id="PTHR43180">
    <property type="entry name" value="3-OXOACYL-(ACYL-CARRIER-PROTEIN) REDUCTASE (AFU_ORTHOLOGUE AFUA_6G11210)"/>
    <property type="match status" value="1"/>
</dbReference>
<dbReference type="Gene3D" id="3.40.50.720">
    <property type="entry name" value="NAD(P)-binding Rossmann-like Domain"/>
    <property type="match status" value="1"/>
</dbReference>
<dbReference type="InterPro" id="IPR036291">
    <property type="entry name" value="NAD(P)-bd_dom_sf"/>
</dbReference>